<evidence type="ECO:0000256" key="3">
    <source>
        <dbReference type="ARBA" id="ARBA00011837"/>
    </source>
</evidence>
<dbReference type="PANTHER" id="PTHR13381:SF0">
    <property type="entry name" value="MEDIATOR OF RNA POLYMERASE II TRANSCRIPTION SUBUNIT 21"/>
    <property type="match status" value="1"/>
</dbReference>
<comment type="function">
    <text evidence="9 10">Component of the Mediator complex, a coactivator involved in the regulated transcription of nearly all RNA polymerase II-dependent genes. Mediator functions as a bridge to convey information from gene-specific regulatory proteins to the basal RNA polymerase II transcription machinery. Mediator is recruited to promoters by direct interactions with regulatory proteins and serves as a scaffold for the assembly of a functional preinitiation complex with RNA polymerase II and the general transcription factors.</text>
</comment>
<evidence type="ECO:0000313" key="13">
    <source>
        <dbReference type="EMBL" id="ERF74982.1"/>
    </source>
</evidence>
<name>U1GBP9_ENDPU</name>
<dbReference type="PANTHER" id="PTHR13381">
    <property type="entry name" value="RNA POLYMERASE II HOLOENZYME COMPONENT SRB7"/>
    <property type="match status" value="1"/>
</dbReference>
<evidence type="ECO:0000256" key="7">
    <source>
        <dbReference type="ARBA" id="ARBA00023163"/>
    </source>
</evidence>
<keyword evidence="7 10" id="KW-0804">Transcription</keyword>
<organism evidence="13 14">
    <name type="scientific">Endocarpon pusillum (strain Z07020 / HMAS-L-300199)</name>
    <name type="common">Lichen-forming fungus</name>
    <dbReference type="NCBI Taxonomy" id="1263415"/>
    <lineage>
        <taxon>Eukaryota</taxon>
        <taxon>Fungi</taxon>
        <taxon>Dikarya</taxon>
        <taxon>Ascomycota</taxon>
        <taxon>Pezizomycotina</taxon>
        <taxon>Eurotiomycetes</taxon>
        <taxon>Chaetothyriomycetidae</taxon>
        <taxon>Verrucariales</taxon>
        <taxon>Verrucariaceae</taxon>
        <taxon>Endocarpon</taxon>
    </lineage>
</organism>
<evidence type="ECO:0000256" key="12">
    <source>
        <dbReference type="SAM" id="MobiDB-lite"/>
    </source>
</evidence>
<evidence type="ECO:0000256" key="5">
    <source>
        <dbReference type="ARBA" id="ARBA00023015"/>
    </source>
</evidence>
<dbReference type="Proteomes" id="UP000019373">
    <property type="component" value="Unassembled WGS sequence"/>
</dbReference>
<comment type="subcellular location">
    <subcellularLocation>
        <location evidence="1 10">Nucleus</location>
    </subcellularLocation>
</comment>
<dbReference type="InterPro" id="IPR037212">
    <property type="entry name" value="Med7/Med21-like"/>
</dbReference>
<sequence length="152" mass="17408">MADILTQLQTCLDQLATQYYASVCYNLSRHSLVPPLQTSDPYSAPIKEEPKDEDAGEDLVRPLRPDSPTTFAANQLQLVRDLVIKEQQIEYLVKVLPGIGTSEQEQEERIRSLEKELRQVQEQRKQKRREMRVTVKRLENVIMGVANSDGRG</sequence>
<dbReference type="GO" id="GO:0003712">
    <property type="term" value="F:transcription coregulator activity"/>
    <property type="evidence" value="ECO:0007669"/>
    <property type="project" value="TreeGrafter"/>
</dbReference>
<dbReference type="RefSeq" id="XP_007787679.1">
    <property type="nucleotide sequence ID" value="XM_007789489.1"/>
</dbReference>
<dbReference type="AlphaFoldDB" id="U1GBP9"/>
<keyword evidence="11" id="KW-0175">Coiled coil</keyword>
<feature type="region of interest" description="Disordered" evidence="12">
    <location>
        <begin position="36"/>
        <end position="67"/>
    </location>
</feature>
<keyword evidence="5 10" id="KW-0805">Transcription regulation</keyword>
<dbReference type="GO" id="GO:0016592">
    <property type="term" value="C:mediator complex"/>
    <property type="evidence" value="ECO:0007669"/>
    <property type="project" value="UniProtKB-UniRule"/>
</dbReference>
<reference evidence="14" key="1">
    <citation type="journal article" date="2014" name="BMC Genomics">
        <title>Genome characteristics reveal the impact of lichenization on lichen-forming fungus Endocarpon pusillum Hedwig (Verrucariales, Ascomycota).</title>
        <authorList>
            <person name="Wang Y.-Y."/>
            <person name="Liu B."/>
            <person name="Zhang X.-Y."/>
            <person name="Zhou Q.-M."/>
            <person name="Zhang T."/>
            <person name="Li H."/>
            <person name="Yu Y.-F."/>
            <person name="Zhang X.-L."/>
            <person name="Hao X.-Y."/>
            <person name="Wang M."/>
            <person name="Wang L."/>
            <person name="Wei J.-C."/>
        </authorList>
    </citation>
    <scope>NUCLEOTIDE SEQUENCE [LARGE SCALE GENOMIC DNA]</scope>
    <source>
        <strain evidence="14">Z07020 / HMAS-L-300199</strain>
    </source>
</reference>
<dbReference type="GO" id="GO:0006357">
    <property type="term" value="P:regulation of transcription by RNA polymerase II"/>
    <property type="evidence" value="ECO:0007669"/>
    <property type="project" value="TreeGrafter"/>
</dbReference>
<accession>U1GBP9</accession>
<keyword evidence="14" id="KW-1185">Reference proteome</keyword>
<evidence type="ECO:0000256" key="4">
    <source>
        <dbReference type="ARBA" id="ARBA00019691"/>
    </source>
</evidence>
<keyword evidence="8 10" id="KW-0539">Nucleus</keyword>
<protein>
    <recommendedName>
        <fullName evidence="4 10">Mediator of RNA polymerase II transcription subunit 21</fullName>
    </recommendedName>
</protein>
<gene>
    <name evidence="13" type="ORF">EPUS_08523</name>
</gene>
<evidence type="ECO:0000256" key="9">
    <source>
        <dbReference type="ARBA" id="ARBA00025687"/>
    </source>
</evidence>
<evidence type="ECO:0000313" key="14">
    <source>
        <dbReference type="Proteomes" id="UP000019373"/>
    </source>
</evidence>
<evidence type="ECO:0000256" key="8">
    <source>
        <dbReference type="ARBA" id="ARBA00023242"/>
    </source>
</evidence>
<proteinExistence type="inferred from homology"/>
<dbReference type="GeneID" id="19243372"/>
<dbReference type="OrthoDB" id="526653at2759"/>
<feature type="coiled-coil region" evidence="11">
    <location>
        <begin position="103"/>
        <end position="137"/>
    </location>
</feature>
<keyword evidence="6 10" id="KW-0010">Activator</keyword>
<comment type="subunit">
    <text evidence="3 10">Component of the Mediator complex.</text>
</comment>
<dbReference type="EMBL" id="KE720845">
    <property type="protein sequence ID" value="ERF74982.1"/>
    <property type="molecule type" value="Genomic_DNA"/>
</dbReference>
<dbReference type="Pfam" id="PF11221">
    <property type="entry name" value="Med21"/>
    <property type="match status" value="1"/>
</dbReference>
<dbReference type="SUPFAM" id="SSF140718">
    <property type="entry name" value="Mediator hinge subcomplex-like"/>
    <property type="match status" value="1"/>
</dbReference>
<dbReference type="Gene3D" id="6.10.280.10">
    <property type="entry name" value="Mediator complex, subunit Med21"/>
    <property type="match status" value="1"/>
</dbReference>
<evidence type="ECO:0000256" key="11">
    <source>
        <dbReference type="SAM" id="Coils"/>
    </source>
</evidence>
<evidence type="ECO:0000256" key="2">
    <source>
        <dbReference type="ARBA" id="ARBA00005770"/>
    </source>
</evidence>
<dbReference type="OMA" id="LTTYHDH"/>
<evidence type="ECO:0000256" key="1">
    <source>
        <dbReference type="ARBA" id="ARBA00004123"/>
    </source>
</evidence>
<dbReference type="HOGENOM" id="CLU_094271_0_1_1"/>
<evidence type="ECO:0000256" key="6">
    <source>
        <dbReference type="ARBA" id="ARBA00023159"/>
    </source>
</evidence>
<dbReference type="eggNOG" id="KOG1510">
    <property type="taxonomic scope" value="Eukaryota"/>
</dbReference>
<comment type="similarity">
    <text evidence="2 10">Belongs to the Mediator complex subunit 21 family.</text>
</comment>
<evidence type="ECO:0000256" key="10">
    <source>
        <dbReference type="RuleBase" id="RU366036"/>
    </source>
</evidence>
<dbReference type="InterPro" id="IPR021384">
    <property type="entry name" value="Mediator_Med21"/>
</dbReference>